<dbReference type="GeneID" id="14909263"/>
<name>G0QNW2_ICHMU</name>
<dbReference type="Pfam" id="PF00620">
    <property type="entry name" value="RhoGAP"/>
    <property type="match status" value="1"/>
</dbReference>
<keyword evidence="3" id="KW-1185">Reference proteome</keyword>
<dbReference type="OrthoDB" id="19923at2759"/>
<reference evidence="2 3" key="1">
    <citation type="submission" date="2011-07" db="EMBL/GenBank/DDBJ databases">
        <authorList>
            <person name="Coyne R."/>
            <person name="Brami D."/>
            <person name="Johnson J."/>
            <person name="Hostetler J."/>
            <person name="Hannick L."/>
            <person name="Clark T."/>
            <person name="Cassidy-Hanley D."/>
            <person name="Inman J."/>
        </authorList>
    </citation>
    <scope>NUCLEOTIDE SEQUENCE [LARGE SCALE GENOMIC DNA]</scope>
    <source>
        <strain evidence="2 3">G5</strain>
    </source>
</reference>
<dbReference type="GO" id="GO:0005737">
    <property type="term" value="C:cytoplasm"/>
    <property type="evidence" value="ECO:0007669"/>
    <property type="project" value="TreeGrafter"/>
</dbReference>
<gene>
    <name evidence="2" type="ORF">IMG5_061900</name>
</gene>
<evidence type="ECO:0000313" key="2">
    <source>
        <dbReference type="EMBL" id="EGR33090.1"/>
    </source>
</evidence>
<feature type="domain" description="Rho-GAP" evidence="1">
    <location>
        <begin position="127"/>
        <end position="285"/>
    </location>
</feature>
<dbReference type="PANTHER" id="PTHR45808">
    <property type="entry name" value="RHO GTPASE-ACTIVATING PROTEIN 68F"/>
    <property type="match status" value="1"/>
</dbReference>
<dbReference type="InterPro" id="IPR036865">
    <property type="entry name" value="CRAL-TRIO_dom_sf"/>
</dbReference>
<dbReference type="InterPro" id="IPR000198">
    <property type="entry name" value="RhoGAP_dom"/>
</dbReference>
<dbReference type="PANTHER" id="PTHR45808:SF2">
    <property type="entry name" value="RHO GTPASE-ACTIVATING PROTEIN 68F"/>
    <property type="match status" value="1"/>
</dbReference>
<evidence type="ECO:0000313" key="3">
    <source>
        <dbReference type="Proteomes" id="UP000008983"/>
    </source>
</evidence>
<accession>G0QNW2</accession>
<proteinExistence type="predicted"/>
<dbReference type="STRING" id="857967.G0QNW2"/>
<sequence>MDGLVEIPYYIIYFNTGLISYSHIQQFYSFYNNLPNKYYQNLKNIYIVNPSILVKSYNMFKQQTVSKEKILYLKSLKRLIKLDFMNQSLINKISKYVKDYNNYNDPIKTSQNHDKSENMEKKILFGKSLEDLELDQELMIPVIVVHLFSYFENNAQFIQEQGIFRKCATESGIKLVEKELIDKNYEYLNRVEDPHIVASCIKRFFIQLPEPIFPFKQYEKIKKFSVIQDQYEFKKKLQEIIEEIPILNYNVLKNIQIVFVAFVQFIFKTFNLRISLQFCKLSINF</sequence>
<dbReference type="AlphaFoldDB" id="G0QNW2"/>
<dbReference type="Gene3D" id="3.40.525.10">
    <property type="entry name" value="CRAL-TRIO lipid binding domain"/>
    <property type="match status" value="1"/>
</dbReference>
<protein>
    <submittedName>
        <fullName evidence="2">Rho gtpase activating protein 1, putative</fullName>
    </submittedName>
</protein>
<dbReference type="Gene3D" id="1.10.555.10">
    <property type="entry name" value="Rho GTPase activation protein"/>
    <property type="match status" value="1"/>
</dbReference>
<organism evidence="2 3">
    <name type="scientific">Ichthyophthirius multifiliis</name>
    <name type="common">White spot disease agent</name>
    <name type="synonym">Ich</name>
    <dbReference type="NCBI Taxonomy" id="5932"/>
    <lineage>
        <taxon>Eukaryota</taxon>
        <taxon>Sar</taxon>
        <taxon>Alveolata</taxon>
        <taxon>Ciliophora</taxon>
        <taxon>Intramacronucleata</taxon>
        <taxon>Oligohymenophorea</taxon>
        <taxon>Hymenostomatida</taxon>
        <taxon>Ophryoglenina</taxon>
        <taxon>Ichthyophthirius</taxon>
    </lineage>
</organism>
<dbReference type="EMBL" id="GL983511">
    <property type="protein sequence ID" value="EGR33090.1"/>
    <property type="molecule type" value="Genomic_DNA"/>
</dbReference>
<dbReference type="GO" id="GO:0005096">
    <property type="term" value="F:GTPase activator activity"/>
    <property type="evidence" value="ECO:0007669"/>
    <property type="project" value="TreeGrafter"/>
</dbReference>
<dbReference type="CDD" id="cd00159">
    <property type="entry name" value="RhoGAP"/>
    <property type="match status" value="1"/>
</dbReference>
<dbReference type="OMA" id="EFNRMNM"/>
<dbReference type="eggNOG" id="KOG4406">
    <property type="taxonomic scope" value="Eukaryota"/>
</dbReference>
<dbReference type="InterPro" id="IPR008936">
    <property type="entry name" value="Rho_GTPase_activation_prot"/>
</dbReference>
<dbReference type="SUPFAM" id="SSF48350">
    <property type="entry name" value="GTPase activation domain, GAP"/>
    <property type="match status" value="1"/>
</dbReference>
<dbReference type="InterPro" id="IPR001251">
    <property type="entry name" value="CRAL-TRIO_dom"/>
</dbReference>
<dbReference type="PROSITE" id="PS50238">
    <property type="entry name" value="RHOGAP"/>
    <property type="match status" value="1"/>
</dbReference>
<dbReference type="Proteomes" id="UP000008983">
    <property type="component" value="Unassembled WGS sequence"/>
</dbReference>
<dbReference type="Pfam" id="PF13716">
    <property type="entry name" value="CRAL_TRIO_2"/>
    <property type="match status" value="1"/>
</dbReference>
<dbReference type="InParanoid" id="G0QNW2"/>
<dbReference type="SMART" id="SM00324">
    <property type="entry name" value="RhoGAP"/>
    <property type="match status" value="1"/>
</dbReference>
<dbReference type="RefSeq" id="XP_004037076.1">
    <property type="nucleotide sequence ID" value="XM_004037028.1"/>
</dbReference>
<evidence type="ECO:0000259" key="1">
    <source>
        <dbReference type="PROSITE" id="PS50238"/>
    </source>
</evidence>
<dbReference type="GO" id="GO:0007264">
    <property type="term" value="P:small GTPase-mediated signal transduction"/>
    <property type="evidence" value="ECO:0007669"/>
    <property type="project" value="TreeGrafter"/>
</dbReference>